<keyword evidence="9" id="KW-0460">Magnesium</keyword>
<evidence type="ECO:0000256" key="7">
    <source>
        <dbReference type="ARBA" id="ARBA00022723"/>
    </source>
</evidence>
<evidence type="ECO:0000256" key="1">
    <source>
        <dbReference type="ARBA" id="ARBA00001946"/>
    </source>
</evidence>
<keyword evidence="15" id="KW-1185">Reference proteome</keyword>
<gene>
    <name evidence="14" type="primary">serB</name>
    <name evidence="14" type="ORF">O3P16_00045</name>
</gene>
<evidence type="ECO:0000256" key="4">
    <source>
        <dbReference type="ARBA" id="ARBA00012640"/>
    </source>
</evidence>
<protein>
    <recommendedName>
        <fullName evidence="5">Phosphoserine phosphatase</fullName>
        <ecNumber evidence="4">3.1.3.3</ecNumber>
    </recommendedName>
    <alternativeName>
        <fullName evidence="11">O-phosphoserine phosphohydrolase</fullName>
    </alternativeName>
</protein>
<comment type="catalytic activity">
    <reaction evidence="12">
        <text>O-phospho-L-serine + H2O = L-serine + phosphate</text>
        <dbReference type="Rhea" id="RHEA:21208"/>
        <dbReference type="ChEBI" id="CHEBI:15377"/>
        <dbReference type="ChEBI" id="CHEBI:33384"/>
        <dbReference type="ChEBI" id="CHEBI:43474"/>
        <dbReference type="ChEBI" id="CHEBI:57524"/>
        <dbReference type="EC" id="3.1.3.3"/>
    </reaction>
</comment>
<evidence type="ECO:0000256" key="8">
    <source>
        <dbReference type="ARBA" id="ARBA00022801"/>
    </source>
</evidence>
<evidence type="ECO:0000256" key="5">
    <source>
        <dbReference type="ARBA" id="ARBA00015196"/>
    </source>
</evidence>
<evidence type="ECO:0000256" key="2">
    <source>
        <dbReference type="ARBA" id="ARBA00005135"/>
    </source>
</evidence>
<keyword evidence="6" id="KW-0028">Amino-acid biosynthesis</keyword>
<evidence type="ECO:0000313" key="15">
    <source>
        <dbReference type="Proteomes" id="UP001210231"/>
    </source>
</evidence>
<evidence type="ECO:0000256" key="11">
    <source>
        <dbReference type="ARBA" id="ARBA00031693"/>
    </source>
</evidence>
<dbReference type="Gene3D" id="3.40.50.1000">
    <property type="entry name" value="HAD superfamily/HAD-like"/>
    <property type="match status" value="1"/>
</dbReference>
<evidence type="ECO:0000256" key="9">
    <source>
        <dbReference type="ARBA" id="ARBA00022842"/>
    </source>
</evidence>
<dbReference type="SFLD" id="SFLDG01136">
    <property type="entry name" value="C1.6:_Phosphoserine_Phosphatas"/>
    <property type="match status" value="1"/>
</dbReference>
<dbReference type="EC" id="3.1.3.3" evidence="4"/>
<evidence type="ECO:0000256" key="13">
    <source>
        <dbReference type="ARBA" id="ARBA00048523"/>
    </source>
</evidence>
<dbReference type="Gene3D" id="1.10.150.210">
    <property type="entry name" value="Phosphoserine phosphatase, domain 2"/>
    <property type="match status" value="1"/>
</dbReference>
<dbReference type="SFLD" id="SFLDG01137">
    <property type="entry name" value="C1.6.1:_Phosphoserine_Phosphat"/>
    <property type="match status" value="1"/>
</dbReference>
<dbReference type="Proteomes" id="UP001210231">
    <property type="component" value="Unassembled WGS sequence"/>
</dbReference>
<dbReference type="Pfam" id="PF00702">
    <property type="entry name" value="Hydrolase"/>
    <property type="match status" value="1"/>
</dbReference>
<dbReference type="SFLD" id="SFLDS00003">
    <property type="entry name" value="Haloacid_Dehalogenase"/>
    <property type="match status" value="1"/>
</dbReference>
<keyword evidence="8 14" id="KW-0378">Hydrolase</keyword>
<comment type="catalytic activity">
    <reaction evidence="13">
        <text>O-phospho-D-serine + H2O = D-serine + phosphate</text>
        <dbReference type="Rhea" id="RHEA:24873"/>
        <dbReference type="ChEBI" id="CHEBI:15377"/>
        <dbReference type="ChEBI" id="CHEBI:35247"/>
        <dbReference type="ChEBI" id="CHEBI:43474"/>
        <dbReference type="ChEBI" id="CHEBI:58680"/>
        <dbReference type="EC" id="3.1.3.3"/>
    </reaction>
</comment>
<dbReference type="PANTHER" id="PTHR43344">
    <property type="entry name" value="PHOSPHOSERINE PHOSPHATASE"/>
    <property type="match status" value="1"/>
</dbReference>
<reference evidence="14 15" key="1">
    <citation type="submission" date="2022-12" db="EMBL/GenBank/DDBJ databases">
        <title>Chitinophagaceae gen. sp. nov., a new member of the family Chitinophagaceae, isolated from soil in a chemical factory.</title>
        <authorList>
            <person name="Ke Z."/>
        </authorList>
    </citation>
    <scope>NUCLEOTIDE SEQUENCE [LARGE SCALE GENOMIC DNA]</scope>
    <source>
        <strain evidence="14 15">LY-5</strain>
    </source>
</reference>
<evidence type="ECO:0000313" key="14">
    <source>
        <dbReference type="EMBL" id="MDA3613187.1"/>
    </source>
</evidence>
<dbReference type="SUPFAM" id="SSF56784">
    <property type="entry name" value="HAD-like"/>
    <property type="match status" value="1"/>
</dbReference>
<evidence type="ECO:0000256" key="3">
    <source>
        <dbReference type="ARBA" id="ARBA00009184"/>
    </source>
</evidence>
<dbReference type="EMBL" id="JAQGEF010000001">
    <property type="protein sequence ID" value="MDA3613187.1"/>
    <property type="molecule type" value="Genomic_DNA"/>
</dbReference>
<evidence type="ECO:0000256" key="12">
    <source>
        <dbReference type="ARBA" id="ARBA00048138"/>
    </source>
</evidence>
<keyword evidence="10" id="KW-0718">Serine biosynthesis</keyword>
<organism evidence="14 15">
    <name type="scientific">Polluticaenibacter yanchengensis</name>
    <dbReference type="NCBI Taxonomy" id="3014562"/>
    <lineage>
        <taxon>Bacteria</taxon>
        <taxon>Pseudomonadati</taxon>
        <taxon>Bacteroidota</taxon>
        <taxon>Chitinophagia</taxon>
        <taxon>Chitinophagales</taxon>
        <taxon>Chitinophagaceae</taxon>
        <taxon>Polluticaenibacter</taxon>
    </lineage>
</organism>
<dbReference type="NCBIfam" id="TIGR01488">
    <property type="entry name" value="HAD-SF-IB"/>
    <property type="match status" value="1"/>
</dbReference>
<dbReference type="InterPro" id="IPR004469">
    <property type="entry name" value="PSP"/>
</dbReference>
<dbReference type="RefSeq" id="WP_407029521.1">
    <property type="nucleotide sequence ID" value="NZ_JAQGEF010000001.1"/>
</dbReference>
<comment type="cofactor">
    <cofactor evidence="1">
        <name>Mg(2+)</name>
        <dbReference type="ChEBI" id="CHEBI:18420"/>
    </cofactor>
</comment>
<name>A0ABT4UEA6_9BACT</name>
<proteinExistence type="inferred from homology"/>
<dbReference type="CDD" id="cd07500">
    <property type="entry name" value="HAD_PSP"/>
    <property type="match status" value="1"/>
</dbReference>
<comment type="pathway">
    <text evidence="2">Amino-acid biosynthesis; L-serine biosynthesis; L-serine from 3-phospho-D-glycerate: step 3/3.</text>
</comment>
<comment type="similarity">
    <text evidence="3">Belongs to the HAD-like hydrolase superfamily. SerB family.</text>
</comment>
<dbReference type="InterPro" id="IPR036412">
    <property type="entry name" value="HAD-like_sf"/>
</dbReference>
<evidence type="ECO:0000256" key="10">
    <source>
        <dbReference type="ARBA" id="ARBA00023299"/>
    </source>
</evidence>
<evidence type="ECO:0000256" key="6">
    <source>
        <dbReference type="ARBA" id="ARBA00022605"/>
    </source>
</evidence>
<sequence>MKLVLQGPSLEPTLIASLISGINVTNYHQPRQNVWHINGVPEDQYDIIASFANENKADFALINTSQKLSDYKLVAMDMDSTFIQIECIDEIADYCGVKEQVAAITAASMRGELDFNESLLQRVALLEGLEESALQAVYDERLKLSTGAEEMLQALQKANIKTLLVSGGFTFFTDRLKQKYHLDFTRANELEIVDGKLTGRIIGEIVNAEVKARTLIDCCNKSGISLTETIAIGDGANDLKMMALAGLSVAHHAKPKVKQHAKVAFDYSGMDGVLNLF</sequence>
<dbReference type="SFLD" id="SFLDF00029">
    <property type="entry name" value="phosphoserine_phosphatase"/>
    <property type="match status" value="1"/>
</dbReference>
<dbReference type="Gene3D" id="3.30.70.2020">
    <property type="match status" value="1"/>
</dbReference>
<dbReference type="InterPro" id="IPR050582">
    <property type="entry name" value="HAD-like_SerB"/>
</dbReference>
<accession>A0ABT4UEA6</accession>
<dbReference type="GO" id="GO:0016787">
    <property type="term" value="F:hydrolase activity"/>
    <property type="evidence" value="ECO:0007669"/>
    <property type="project" value="UniProtKB-KW"/>
</dbReference>
<comment type="caution">
    <text evidence="14">The sequence shown here is derived from an EMBL/GenBank/DDBJ whole genome shotgun (WGS) entry which is preliminary data.</text>
</comment>
<dbReference type="InterPro" id="IPR023214">
    <property type="entry name" value="HAD_sf"/>
</dbReference>
<dbReference type="PANTHER" id="PTHR43344:SF2">
    <property type="entry name" value="PHOSPHOSERINE PHOSPHATASE"/>
    <property type="match status" value="1"/>
</dbReference>
<dbReference type="NCBIfam" id="TIGR00338">
    <property type="entry name" value="serB"/>
    <property type="match status" value="1"/>
</dbReference>
<keyword evidence="7" id="KW-0479">Metal-binding</keyword>